<dbReference type="GO" id="GO:0050660">
    <property type="term" value="F:flavin adenine dinucleotide binding"/>
    <property type="evidence" value="ECO:0007669"/>
    <property type="project" value="InterPro"/>
</dbReference>
<accession>A0A014P274</accession>
<evidence type="ECO:0000256" key="4">
    <source>
        <dbReference type="ARBA" id="ARBA00022827"/>
    </source>
</evidence>
<dbReference type="EMBL" id="JELW01000081">
    <property type="protein sequence ID" value="EXU95423.1"/>
    <property type="molecule type" value="Genomic_DNA"/>
</dbReference>
<sequence>MRDITADVVIVGAGFSGCLSLHHMRIRGFSAKIIEAQCDFGGVWNLNRYPGVRVDCEVPSYQLTSPEIFRDFSFDDFYPTGDDLRNYFNHIDERWNLREDTIFNQRVTGANYDDKTKLWRLTTNNGLTATARFVIFAVGTTIKAHVPEFPNLNTFQGRIIQPSSWPEQLDLDGKRIGVIGQGASGVQVFEKLAGQGHDVTVFVRTPPVAVPLKNRRITEAENKELKTQHESNPAGSKYGDEAGYPYIPYPKSLRDESPAQNQALMEKLWKHGGVGIFACNYVDVTTDVGANRAFYEFWVDKNRIRMADEVKKNILAPLRMVQPPGTKRWLTEENYYELMDGPNVTLVNLLKTPIKEFTANGIVTSDIEEAASKTLHELDVVIMATGYDSLTGSLYDMNITDKHGKTLQEKWTNGVRTSLGMMVPGMPNAFILYGPQAPTSLTTAPPFVEMQVEWINKLLDKMEKDNIASVEPTESEADDWYRKLRSTFDLSLCSKWPSWWVGSNIPGKRQEPLIWFGGVKAWALECSEALNDWSRFHTE</sequence>
<keyword evidence="7 8" id="KW-0503">Monooxygenase</keyword>
<dbReference type="HOGENOM" id="CLU_006937_8_0_1"/>
<dbReference type="OrthoDB" id="66881at2759"/>
<protein>
    <submittedName>
        <fullName evidence="8">Flavin-binding monooxygenase</fullName>
    </submittedName>
</protein>
<gene>
    <name evidence="8" type="ORF">X797_011485</name>
</gene>
<comment type="cofactor">
    <cofactor evidence="1">
        <name>FAD</name>
        <dbReference type="ChEBI" id="CHEBI:57692"/>
    </cofactor>
</comment>
<comment type="similarity">
    <text evidence="2">Belongs to the FAD-binding monooxygenase family.</text>
</comment>
<dbReference type="PANTHER" id="PTHR43098">
    <property type="entry name" value="L-ORNITHINE N(5)-MONOOXYGENASE-RELATED"/>
    <property type="match status" value="1"/>
</dbReference>
<keyword evidence="6" id="KW-0560">Oxidoreductase</keyword>
<name>A0A014P274_9HYPO</name>
<evidence type="ECO:0000313" key="9">
    <source>
        <dbReference type="Proteomes" id="UP000030151"/>
    </source>
</evidence>
<comment type="caution">
    <text evidence="8">The sequence shown here is derived from an EMBL/GenBank/DDBJ whole genome shotgun (WGS) entry which is preliminary data.</text>
</comment>
<dbReference type="InterPro" id="IPR050775">
    <property type="entry name" value="FAD-binding_Monooxygenases"/>
</dbReference>
<dbReference type="Gene3D" id="3.50.50.60">
    <property type="entry name" value="FAD/NAD(P)-binding domain"/>
    <property type="match status" value="2"/>
</dbReference>
<evidence type="ECO:0000256" key="6">
    <source>
        <dbReference type="ARBA" id="ARBA00023002"/>
    </source>
</evidence>
<dbReference type="GO" id="GO:0050661">
    <property type="term" value="F:NADP binding"/>
    <property type="evidence" value="ECO:0007669"/>
    <property type="project" value="InterPro"/>
</dbReference>
<dbReference type="PRINTS" id="PR00411">
    <property type="entry name" value="PNDRDTASEI"/>
</dbReference>
<proteinExistence type="inferred from homology"/>
<dbReference type="eggNOG" id="KOG1399">
    <property type="taxonomic scope" value="Eukaryota"/>
</dbReference>
<dbReference type="GO" id="GO:0004499">
    <property type="term" value="F:N,N-dimethylaniline monooxygenase activity"/>
    <property type="evidence" value="ECO:0007669"/>
    <property type="project" value="InterPro"/>
</dbReference>
<dbReference type="InterPro" id="IPR036188">
    <property type="entry name" value="FAD/NAD-bd_sf"/>
</dbReference>
<evidence type="ECO:0000256" key="7">
    <source>
        <dbReference type="ARBA" id="ARBA00023033"/>
    </source>
</evidence>
<dbReference type="AlphaFoldDB" id="A0A014P274"/>
<dbReference type="InterPro" id="IPR020946">
    <property type="entry name" value="Flavin_mOase-like"/>
</dbReference>
<evidence type="ECO:0000313" key="8">
    <source>
        <dbReference type="EMBL" id="EXU95423.1"/>
    </source>
</evidence>
<evidence type="ECO:0000256" key="3">
    <source>
        <dbReference type="ARBA" id="ARBA00022630"/>
    </source>
</evidence>
<keyword evidence="4" id="KW-0274">FAD</keyword>
<evidence type="ECO:0000256" key="2">
    <source>
        <dbReference type="ARBA" id="ARBA00010139"/>
    </source>
</evidence>
<keyword evidence="3" id="KW-0285">Flavoprotein</keyword>
<evidence type="ECO:0000256" key="5">
    <source>
        <dbReference type="ARBA" id="ARBA00022857"/>
    </source>
</evidence>
<dbReference type="SUPFAM" id="SSF51905">
    <property type="entry name" value="FAD/NAD(P)-binding domain"/>
    <property type="match status" value="1"/>
</dbReference>
<dbReference type="Gene3D" id="3.40.50.720">
    <property type="entry name" value="NAD(P)-binding Rossmann-like Domain"/>
    <property type="match status" value="1"/>
</dbReference>
<dbReference type="Pfam" id="PF00743">
    <property type="entry name" value="FMO-like"/>
    <property type="match status" value="1"/>
</dbReference>
<dbReference type="Proteomes" id="UP000030151">
    <property type="component" value="Unassembled WGS sequence"/>
</dbReference>
<dbReference type="PROSITE" id="PS51257">
    <property type="entry name" value="PROKAR_LIPOPROTEIN"/>
    <property type="match status" value="1"/>
</dbReference>
<keyword evidence="5" id="KW-0521">NADP</keyword>
<reference evidence="8 9" key="1">
    <citation type="submission" date="2014-02" db="EMBL/GenBank/DDBJ databases">
        <title>The genome sequence of the entomopathogenic fungus Metarhizium robertsii ARSEF 2575.</title>
        <authorList>
            <person name="Giuliano Garisto Donzelli B."/>
            <person name="Roe B.A."/>
            <person name="Macmil S.L."/>
            <person name="Krasnoff S.B."/>
            <person name="Gibson D.M."/>
        </authorList>
    </citation>
    <scope>NUCLEOTIDE SEQUENCE [LARGE SCALE GENOMIC DNA]</scope>
    <source>
        <strain evidence="8 9">ARSEF 2575</strain>
    </source>
</reference>
<organism evidence="8 9">
    <name type="scientific">Metarhizium robertsii</name>
    <dbReference type="NCBI Taxonomy" id="568076"/>
    <lineage>
        <taxon>Eukaryota</taxon>
        <taxon>Fungi</taxon>
        <taxon>Dikarya</taxon>
        <taxon>Ascomycota</taxon>
        <taxon>Pezizomycotina</taxon>
        <taxon>Sordariomycetes</taxon>
        <taxon>Hypocreomycetidae</taxon>
        <taxon>Hypocreales</taxon>
        <taxon>Clavicipitaceae</taxon>
        <taxon>Metarhizium</taxon>
    </lineage>
</organism>
<evidence type="ECO:0000256" key="1">
    <source>
        <dbReference type="ARBA" id="ARBA00001974"/>
    </source>
</evidence>
<dbReference type="PANTHER" id="PTHR43098:SF3">
    <property type="entry name" value="L-ORNITHINE N(5)-MONOOXYGENASE-RELATED"/>
    <property type="match status" value="1"/>
</dbReference>